<feature type="signal peptide" evidence="1">
    <location>
        <begin position="1"/>
        <end position="18"/>
    </location>
</feature>
<dbReference type="OrthoDB" id="4788776at2759"/>
<keyword evidence="3" id="KW-1185">Reference proteome</keyword>
<keyword evidence="1" id="KW-0732">Signal</keyword>
<protein>
    <submittedName>
        <fullName evidence="2">Uncharacterized protein</fullName>
    </submittedName>
</protein>
<evidence type="ECO:0000313" key="3">
    <source>
        <dbReference type="Proteomes" id="UP000020467"/>
    </source>
</evidence>
<sequence>MHFTKFVLAVVLPYMAAANTHVGCKCNTGDDTCLQAACNGYSGAGVFFNKPKGHEDTVFSQVKDGKCYAVYNNGNEFLTFEGLGGKEWRAKCEEHCKGGSTC</sequence>
<dbReference type="KEGG" id="cfj:CFIO01_02942"/>
<evidence type="ECO:0000313" key="2">
    <source>
        <dbReference type="EMBL" id="EXF75355.1"/>
    </source>
</evidence>
<accession>A0A010QF11</accession>
<gene>
    <name evidence="2" type="ORF">CFIO01_02942</name>
</gene>
<dbReference type="AlphaFoldDB" id="A0A010QF11"/>
<dbReference type="HOGENOM" id="CLU_2426878_0_0_1"/>
<evidence type="ECO:0000256" key="1">
    <source>
        <dbReference type="SAM" id="SignalP"/>
    </source>
</evidence>
<dbReference type="Proteomes" id="UP000020467">
    <property type="component" value="Unassembled WGS sequence"/>
</dbReference>
<organism evidence="2 3">
    <name type="scientific">Colletotrichum fioriniae PJ7</name>
    <dbReference type="NCBI Taxonomy" id="1445577"/>
    <lineage>
        <taxon>Eukaryota</taxon>
        <taxon>Fungi</taxon>
        <taxon>Dikarya</taxon>
        <taxon>Ascomycota</taxon>
        <taxon>Pezizomycotina</taxon>
        <taxon>Sordariomycetes</taxon>
        <taxon>Hypocreomycetidae</taxon>
        <taxon>Glomerellales</taxon>
        <taxon>Glomerellaceae</taxon>
        <taxon>Colletotrichum</taxon>
        <taxon>Colletotrichum acutatum species complex</taxon>
    </lineage>
</organism>
<name>A0A010QF11_9PEZI</name>
<proteinExistence type="predicted"/>
<dbReference type="EMBL" id="JARH01000912">
    <property type="protein sequence ID" value="EXF75355.1"/>
    <property type="molecule type" value="Genomic_DNA"/>
</dbReference>
<comment type="caution">
    <text evidence="2">The sequence shown here is derived from an EMBL/GenBank/DDBJ whole genome shotgun (WGS) entry which is preliminary data.</text>
</comment>
<feature type="chain" id="PRO_5001455276" evidence="1">
    <location>
        <begin position="19"/>
        <end position="102"/>
    </location>
</feature>
<dbReference type="eggNOG" id="ENOG502T5XU">
    <property type="taxonomic scope" value="Eukaryota"/>
</dbReference>
<reference evidence="2 3" key="1">
    <citation type="submission" date="2014-02" db="EMBL/GenBank/DDBJ databases">
        <title>The genome sequence of Colletotrichum fioriniae PJ7.</title>
        <authorList>
            <person name="Baroncelli R."/>
            <person name="Thon M.R."/>
        </authorList>
    </citation>
    <scope>NUCLEOTIDE SEQUENCE [LARGE SCALE GENOMIC DNA]</scope>
    <source>
        <strain evidence="2 3">PJ7</strain>
    </source>
</reference>